<dbReference type="RefSeq" id="WP_124237524.1">
    <property type="nucleotide sequence ID" value="NZ_JBHUFI010000002.1"/>
</dbReference>
<dbReference type="Pfam" id="PF00156">
    <property type="entry name" value="Pribosyltran"/>
    <property type="match status" value="1"/>
</dbReference>
<feature type="domain" description="Phosphoribosyltransferase" evidence="3">
    <location>
        <begin position="3"/>
        <end position="149"/>
    </location>
</feature>
<dbReference type="EMBL" id="RQJX01000018">
    <property type="protein sequence ID" value="RQN02718.1"/>
    <property type="molecule type" value="Genomic_DNA"/>
</dbReference>
<keyword evidence="2 4" id="KW-0808">Transferase</keyword>
<evidence type="ECO:0000259" key="3">
    <source>
        <dbReference type="Pfam" id="PF00156"/>
    </source>
</evidence>
<dbReference type="Proteomes" id="UP000275225">
    <property type="component" value="Unassembled WGS sequence"/>
</dbReference>
<comment type="caution">
    <text evidence="4">The sequence shown here is derived from an EMBL/GenBank/DDBJ whole genome shotgun (WGS) entry which is preliminary data.</text>
</comment>
<evidence type="ECO:0000313" key="4">
    <source>
        <dbReference type="EMBL" id="RQN02718.1"/>
    </source>
</evidence>
<keyword evidence="1 4" id="KW-0328">Glycosyltransferase</keyword>
<reference evidence="4 5" key="1">
    <citation type="submission" date="2018-11" db="EMBL/GenBank/DDBJ databases">
        <authorList>
            <person name="Li F."/>
        </authorList>
    </citation>
    <scope>NUCLEOTIDE SEQUENCE [LARGE SCALE GENOMIC DNA]</scope>
    <source>
        <strain evidence="4 5">YS17T</strain>
    </source>
</reference>
<dbReference type="AlphaFoldDB" id="A0A3N6WM37"/>
<name>A0A3N6WM37_9ACTN</name>
<protein>
    <submittedName>
        <fullName evidence="4">Phosphoribosyltransferase</fullName>
    </submittedName>
</protein>
<dbReference type="OrthoDB" id="307631at2"/>
<dbReference type="GO" id="GO:0016757">
    <property type="term" value="F:glycosyltransferase activity"/>
    <property type="evidence" value="ECO:0007669"/>
    <property type="project" value="UniProtKB-KW"/>
</dbReference>
<sequence>MSQREVLTWEGYGVAVRALAQSVADSGFVPDVVLGIARGGLIPAGSLAYALDCKNLFTMNVEFYTGVGTTLPAPQLLPPFLDLEELRDVSVLVVDDVADSGRTLELVVNACRDHAAEVHSAVIYEKPRSVIAPDYAWKLTDLWIHFPWSSEPPVTPRSGVLDA</sequence>
<evidence type="ECO:0000256" key="1">
    <source>
        <dbReference type="ARBA" id="ARBA00022676"/>
    </source>
</evidence>
<gene>
    <name evidence="4" type="ORF">EHW97_12600</name>
</gene>
<dbReference type="PANTHER" id="PTHR43363">
    <property type="entry name" value="HYPOXANTHINE PHOSPHORIBOSYLTRANSFERASE"/>
    <property type="match status" value="1"/>
</dbReference>
<dbReference type="CDD" id="cd06223">
    <property type="entry name" value="PRTases_typeI"/>
    <property type="match status" value="1"/>
</dbReference>
<evidence type="ECO:0000313" key="5">
    <source>
        <dbReference type="Proteomes" id="UP000275225"/>
    </source>
</evidence>
<organism evidence="4 5">
    <name type="scientific">Aeromicrobium camelliae</name>
    <dbReference type="NCBI Taxonomy" id="1538144"/>
    <lineage>
        <taxon>Bacteria</taxon>
        <taxon>Bacillati</taxon>
        <taxon>Actinomycetota</taxon>
        <taxon>Actinomycetes</taxon>
        <taxon>Propionibacteriales</taxon>
        <taxon>Nocardioidaceae</taxon>
        <taxon>Aeromicrobium</taxon>
    </lineage>
</organism>
<proteinExistence type="predicted"/>
<dbReference type="Gene3D" id="3.40.50.2020">
    <property type="match status" value="1"/>
</dbReference>
<dbReference type="PANTHER" id="PTHR43363:SF1">
    <property type="entry name" value="HYPOXANTHINE-GUANINE PHOSPHORIBOSYLTRANSFERASE"/>
    <property type="match status" value="1"/>
</dbReference>
<evidence type="ECO:0000256" key="2">
    <source>
        <dbReference type="ARBA" id="ARBA00022679"/>
    </source>
</evidence>
<dbReference type="InterPro" id="IPR000836">
    <property type="entry name" value="PRTase_dom"/>
</dbReference>
<dbReference type="SUPFAM" id="SSF53271">
    <property type="entry name" value="PRTase-like"/>
    <property type="match status" value="1"/>
</dbReference>
<keyword evidence="5" id="KW-1185">Reference proteome</keyword>
<dbReference type="InterPro" id="IPR029057">
    <property type="entry name" value="PRTase-like"/>
</dbReference>
<accession>A0A3N6WM37</accession>